<feature type="binding site" evidence="1">
    <location>
        <position position="80"/>
    </location>
    <ligand>
        <name>Mg(2+)</name>
        <dbReference type="ChEBI" id="CHEBI:18420"/>
        <label>1</label>
        <note>catalytic</note>
    </ligand>
</feature>
<keyword evidence="3" id="KW-1185">Reference proteome</keyword>
<keyword evidence="1" id="KW-0460">Magnesium</keyword>
<dbReference type="OrthoDB" id="212173at2"/>
<keyword evidence="1" id="KW-0479">Metal-binding</keyword>
<proteinExistence type="predicted"/>
<dbReference type="Proteomes" id="UP000317243">
    <property type="component" value="Unassembled WGS sequence"/>
</dbReference>
<dbReference type="Gene3D" id="3.30.540.10">
    <property type="entry name" value="Fructose-1,6-Bisphosphatase, subunit A, domain 1"/>
    <property type="match status" value="1"/>
</dbReference>
<sequence>MSPAPNDVIEALLNDAPDLLRWSGAVARKLRSFNIALEGKSSGNANTDALTLADLTVQELVVAGLRDRSPILRECRIEAEEENGDLGAFRDEGELTIALDPIDGTKQFRDRTGNGYSVMLHLRTRDDVLFSLVYCPEDGPTGSWTMAYGDTLKCGPDDLSLSAQECLQAMPNIQSSGRPDSRKIYLIGFQKNDAANAEKVTAAGLEGFPPDETPGSIYPLLATGQFGGSLIHSPNIYDYPVSIQIARILGGDSVWVHNGEPVHFEETWMDDRASMLRLPGIVATADSPEKLKILVDLARDWNPVRYSD</sequence>
<dbReference type="RefSeq" id="WP_146508819.1">
    <property type="nucleotide sequence ID" value="NZ_SIHI01000001.1"/>
</dbReference>
<dbReference type="GO" id="GO:0046872">
    <property type="term" value="F:metal ion binding"/>
    <property type="evidence" value="ECO:0007669"/>
    <property type="project" value="UniProtKB-KW"/>
</dbReference>
<evidence type="ECO:0000313" key="3">
    <source>
        <dbReference type="Proteomes" id="UP000317243"/>
    </source>
</evidence>
<comment type="caution">
    <text evidence="2">The sequence shown here is derived from an EMBL/GenBank/DDBJ whole genome shotgun (WGS) entry which is preliminary data.</text>
</comment>
<dbReference type="InterPro" id="IPR000760">
    <property type="entry name" value="Inositol_monophosphatase-like"/>
</dbReference>
<dbReference type="AlphaFoldDB" id="A0A5C5X664"/>
<organism evidence="2 3">
    <name type="scientific">Thalassoglobus neptunius</name>
    <dbReference type="NCBI Taxonomy" id="1938619"/>
    <lineage>
        <taxon>Bacteria</taxon>
        <taxon>Pseudomonadati</taxon>
        <taxon>Planctomycetota</taxon>
        <taxon>Planctomycetia</taxon>
        <taxon>Planctomycetales</taxon>
        <taxon>Planctomycetaceae</taxon>
        <taxon>Thalassoglobus</taxon>
    </lineage>
</organism>
<gene>
    <name evidence="2" type="ORF">KOR42_18040</name>
</gene>
<feature type="binding site" evidence="1">
    <location>
        <position position="102"/>
    </location>
    <ligand>
        <name>Mg(2+)</name>
        <dbReference type="ChEBI" id="CHEBI:18420"/>
        <label>1</label>
        <note>catalytic</note>
    </ligand>
</feature>
<protein>
    <submittedName>
        <fullName evidence="2">Inositol monophosphatase family protein</fullName>
    </submittedName>
</protein>
<accession>A0A5C5X664</accession>
<dbReference type="SUPFAM" id="SSF56655">
    <property type="entry name" value="Carbohydrate phosphatase"/>
    <property type="match status" value="1"/>
</dbReference>
<evidence type="ECO:0000256" key="1">
    <source>
        <dbReference type="PIRSR" id="PIRSR600760-2"/>
    </source>
</evidence>
<name>A0A5C5X664_9PLAN</name>
<evidence type="ECO:0000313" key="2">
    <source>
        <dbReference type="EMBL" id="TWT58430.1"/>
    </source>
</evidence>
<dbReference type="Pfam" id="PF00459">
    <property type="entry name" value="Inositol_P"/>
    <property type="match status" value="1"/>
</dbReference>
<comment type="cofactor">
    <cofactor evidence="1">
        <name>Mg(2+)</name>
        <dbReference type="ChEBI" id="CHEBI:18420"/>
    </cofactor>
</comment>
<dbReference type="EMBL" id="SIHI01000001">
    <property type="protein sequence ID" value="TWT58430.1"/>
    <property type="molecule type" value="Genomic_DNA"/>
</dbReference>
<feature type="binding site" evidence="1">
    <location>
        <position position="103"/>
    </location>
    <ligand>
        <name>Mg(2+)</name>
        <dbReference type="ChEBI" id="CHEBI:18420"/>
        <label>1</label>
        <note>catalytic</note>
    </ligand>
</feature>
<feature type="binding site" evidence="1">
    <location>
        <position position="100"/>
    </location>
    <ligand>
        <name>Mg(2+)</name>
        <dbReference type="ChEBI" id="CHEBI:18420"/>
        <label>1</label>
        <note>catalytic</note>
    </ligand>
</feature>
<reference evidence="2 3" key="1">
    <citation type="submission" date="2019-02" db="EMBL/GenBank/DDBJ databases">
        <title>Deep-cultivation of Planctomycetes and their phenomic and genomic characterization uncovers novel biology.</title>
        <authorList>
            <person name="Wiegand S."/>
            <person name="Jogler M."/>
            <person name="Boedeker C."/>
            <person name="Pinto D."/>
            <person name="Vollmers J."/>
            <person name="Rivas-Marin E."/>
            <person name="Kohn T."/>
            <person name="Peeters S.H."/>
            <person name="Heuer A."/>
            <person name="Rast P."/>
            <person name="Oberbeckmann S."/>
            <person name="Bunk B."/>
            <person name="Jeske O."/>
            <person name="Meyerdierks A."/>
            <person name="Storesund J.E."/>
            <person name="Kallscheuer N."/>
            <person name="Luecker S."/>
            <person name="Lage O.M."/>
            <person name="Pohl T."/>
            <person name="Merkel B.J."/>
            <person name="Hornburger P."/>
            <person name="Mueller R.-W."/>
            <person name="Bruemmer F."/>
            <person name="Labrenz M."/>
            <person name="Spormann A.M."/>
            <person name="Op Den Camp H."/>
            <person name="Overmann J."/>
            <person name="Amann R."/>
            <person name="Jetten M.S.M."/>
            <person name="Mascher T."/>
            <person name="Medema M.H."/>
            <person name="Devos D.P."/>
            <person name="Kaster A.-K."/>
            <person name="Ovreas L."/>
            <person name="Rohde M."/>
            <person name="Galperin M.Y."/>
            <person name="Jogler C."/>
        </authorList>
    </citation>
    <scope>NUCLEOTIDE SEQUENCE [LARGE SCALE GENOMIC DNA]</scope>
    <source>
        <strain evidence="2 3">KOR42</strain>
    </source>
</reference>